<evidence type="ECO:0000256" key="3">
    <source>
        <dbReference type="ARBA" id="ARBA00022801"/>
    </source>
</evidence>
<sequence>MFYTIVKKNFNDDECSGFTLNKTKLVFIGIIQLLISSTSVQFFMAWRLLRRLLITAPELVVGKAELLGQKRKFATVCAVLRCSSNRKVWNSDFGSFRDNCCIINGSHFWGKAYCASFSGSGENGSNYSTLGGEASSQEAKSDRDDPAAALAPVVVPNVFPVVPLLLVGRRPVFPKTTLTIMHIINPSLIHLLRRKVKLGQPYAGVFLKKDENNEKEVIESLSEIYNVGTFVQIREMQDFGDRLGMVLEGHRRIKIVRAVEDDSTKADKEEQDSILNQPDVAKSETDDSKNDKKPILLVETENLPELKYEYTEELKAMTQEILKTVRDIAAINPLIRETIMQNLPTTQRVVDNPVFLSDLGCMLTSAKAEEMQNVLEEMNIKSRLMMVLGLLKKEHEISKLQAKIGKMVEDKVKQQHKKHLLYEQLKAIKKELGVEKEDKDAVVEKFQERLKELNVPAHVKEVIDEELQKLSFLDPHSSEFNVSRNYLDWLTKMPWGRQTEENFDLSRAKTVLDNDHYGMDDVKERIFEFIAVSKMKGSVQGKIICLHGPPGVGKTSIARSIATALNREVKFDPSPMNEIEISQLLVFSIQRWWYDGRCRNQGTSVSTCCFFYPKVCRTYVGSMPGKIIQCLKKVMSENPLILIDEIDKIGHASYHGDPTSALLELLDPQQNCNFLDHYLDVAVDLSKVLFICTANVINTIPEPLRDRMEMIEVSGYVAEEKLNIAKKYLIPQTMAECGIKDGIISIENNSLELLIKQYCRESGVRNLRKQIEKILRKGAYKLTSGQAERLVITTENLHEYVGKPIFIHDRLYDYTPPGVVMGMAWTGMGGSTFFIETSTRKSQESADKEGSMVITGHLGDVMKESVLIAHTFAKQFVGKHFPDNRFLESAQLHIHVPQGGVPKDGPSAGCTLVSSIISLALGKSVRQNIAMTGEISLTGKILPVGGIKEKVIAARRAEVTCIVLPEGNRNDFFDLPQFIATGLEVHFVDHYSDLFKILFPSMEMSNLSDRE</sequence>
<evidence type="ECO:0000256" key="10">
    <source>
        <dbReference type="RuleBase" id="RU000591"/>
    </source>
</evidence>
<dbReference type="PROSITE" id="PS01046">
    <property type="entry name" value="LON_SER"/>
    <property type="match status" value="1"/>
</dbReference>
<evidence type="ECO:0000256" key="7">
    <source>
        <dbReference type="ARBA" id="ARBA00023125"/>
    </source>
</evidence>
<dbReference type="FunFam" id="1.20.58.1480:FF:000002">
    <property type="entry name" value="Lon protease homolog, mitochondrial"/>
    <property type="match status" value="1"/>
</dbReference>
<dbReference type="Pfam" id="PF00004">
    <property type="entry name" value="AAA"/>
    <property type="match status" value="1"/>
</dbReference>
<evidence type="ECO:0000313" key="17">
    <source>
        <dbReference type="Proteomes" id="UP000054815"/>
    </source>
</evidence>
<feature type="active site" evidence="9">
    <location>
        <position position="907"/>
    </location>
</feature>
<gene>
    <name evidence="16" type="primary">Lonp1</name>
    <name evidence="16" type="ORF">T4E_8017</name>
</gene>
<reference evidence="16 17" key="1">
    <citation type="submission" date="2015-01" db="EMBL/GenBank/DDBJ databases">
        <title>Evolution of Trichinella species and genotypes.</title>
        <authorList>
            <person name="Korhonen P.K."/>
            <person name="Edoardo P."/>
            <person name="Giuseppe L.R."/>
            <person name="Gasser R.B."/>
        </authorList>
    </citation>
    <scope>NUCLEOTIDE SEQUENCE [LARGE SCALE GENOMIC DNA]</scope>
    <source>
        <strain evidence="16">ISS141</strain>
    </source>
</reference>
<dbReference type="Proteomes" id="UP000054815">
    <property type="component" value="Unassembled WGS sequence"/>
</dbReference>
<evidence type="ECO:0000256" key="6">
    <source>
        <dbReference type="ARBA" id="ARBA00022946"/>
    </source>
</evidence>
<dbReference type="InterPro" id="IPR014721">
    <property type="entry name" value="Ribsml_uS5_D2-typ_fold_subgr"/>
</dbReference>
<dbReference type="GO" id="GO:0016887">
    <property type="term" value="F:ATP hydrolysis activity"/>
    <property type="evidence" value="ECO:0007669"/>
    <property type="project" value="InterPro"/>
</dbReference>
<dbReference type="Pfam" id="PF22667">
    <property type="entry name" value="Lon_lid"/>
    <property type="match status" value="1"/>
</dbReference>
<dbReference type="EC" id="3.4.21.-" evidence="11"/>
<dbReference type="SUPFAM" id="SSF88697">
    <property type="entry name" value="PUA domain-like"/>
    <property type="match status" value="1"/>
</dbReference>
<dbReference type="InterPro" id="IPR008269">
    <property type="entry name" value="Lon_proteolytic"/>
</dbReference>
<dbReference type="InterPro" id="IPR046336">
    <property type="entry name" value="Lon_prtase_N_sf"/>
</dbReference>
<dbReference type="InterPro" id="IPR003111">
    <property type="entry name" value="Lon_prtase_N"/>
</dbReference>
<dbReference type="Gene3D" id="1.10.8.60">
    <property type="match status" value="1"/>
</dbReference>
<keyword evidence="1 9" id="KW-0645">Protease</keyword>
<dbReference type="InterPro" id="IPR015947">
    <property type="entry name" value="PUA-like_sf"/>
</dbReference>
<protein>
    <recommendedName>
        <fullName evidence="11">Lon protease homolog</fullName>
        <ecNumber evidence="11">3.4.21.-</ecNumber>
    </recommendedName>
</protein>
<dbReference type="GO" id="GO:0003697">
    <property type="term" value="F:single-stranded DNA binding"/>
    <property type="evidence" value="ECO:0007669"/>
    <property type="project" value="TreeGrafter"/>
</dbReference>
<organism evidence="16 17">
    <name type="scientific">Trichinella pseudospiralis</name>
    <name type="common">Parasitic roundworm</name>
    <dbReference type="NCBI Taxonomy" id="6337"/>
    <lineage>
        <taxon>Eukaryota</taxon>
        <taxon>Metazoa</taxon>
        <taxon>Ecdysozoa</taxon>
        <taxon>Nematoda</taxon>
        <taxon>Enoplea</taxon>
        <taxon>Dorylaimia</taxon>
        <taxon>Trichinellida</taxon>
        <taxon>Trichinellidae</taxon>
        <taxon>Trichinella</taxon>
    </lineage>
</organism>
<dbReference type="SMART" id="SM00382">
    <property type="entry name" value="AAA"/>
    <property type="match status" value="1"/>
</dbReference>
<keyword evidence="6" id="KW-0809">Transit peptide</keyword>
<evidence type="ECO:0000256" key="5">
    <source>
        <dbReference type="ARBA" id="ARBA00022840"/>
    </source>
</evidence>
<accession>A0A0V0Y5I1</accession>
<evidence type="ECO:0000256" key="8">
    <source>
        <dbReference type="ARBA" id="ARBA00023128"/>
    </source>
</evidence>
<evidence type="ECO:0000256" key="4">
    <source>
        <dbReference type="ARBA" id="ARBA00022825"/>
    </source>
</evidence>
<feature type="active site" evidence="9">
    <location>
        <position position="950"/>
    </location>
</feature>
<evidence type="ECO:0000259" key="14">
    <source>
        <dbReference type="PROSITE" id="PS51786"/>
    </source>
</evidence>
<dbReference type="InterPro" id="IPR003959">
    <property type="entry name" value="ATPase_AAA_core"/>
</dbReference>
<dbReference type="GO" id="GO:0004252">
    <property type="term" value="F:serine-type endopeptidase activity"/>
    <property type="evidence" value="ECO:0007669"/>
    <property type="project" value="UniProtKB-UniRule"/>
</dbReference>
<dbReference type="GO" id="GO:0051131">
    <property type="term" value="P:chaperone-mediated protein complex assembly"/>
    <property type="evidence" value="ECO:0007669"/>
    <property type="project" value="TreeGrafter"/>
</dbReference>
<name>A0A0V0Y5I1_TRIPS</name>
<dbReference type="Pfam" id="PF02190">
    <property type="entry name" value="LON_substr_bdg"/>
    <property type="match status" value="1"/>
</dbReference>
<dbReference type="GO" id="GO:0005759">
    <property type="term" value="C:mitochondrial matrix"/>
    <property type="evidence" value="ECO:0007669"/>
    <property type="project" value="TreeGrafter"/>
</dbReference>
<keyword evidence="7" id="KW-0238">DNA-binding</keyword>
<keyword evidence="13" id="KW-0472">Membrane</keyword>
<dbReference type="GO" id="GO:0005524">
    <property type="term" value="F:ATP binding"/>
    <property type="evidence" value="ECO:0007669"/>
    <property type="project" value="UniProtKB-KW"/>
</dbReference>
<evidence type="ECO:0000256" key="9">
    <source>
        <dbReference type="PROSITE-ProRule" id="PRU01122"/>
    </source>
</evidence>
<dbReference type="GO" id="GO:0006515">
    <property type="term" value="P:protein quality control for misfolded or incompletely synthesized proteins"/>
    <property type="evidence" value="ECO:0007669"/>
    <property type="project" value="TreeGrafter"/>
</dbReference>
<evidence type="ECO:0000256" key="11">
    <source>
        <dbReference type="RuleBase" id="RU000592"/>
    </source>
</evidence>
<keyword evidence="3 9" id="KW-0378">Hydrolase</keyword>
<feature type="transmembrane region" description="Helical" evidence="13">
    <location>
        <begin position="25"/>
        <end position="49"/>
    </location>
</feature>
<dbReference type="InterPro" id="IPR054594">
    <property type="entry name" value="Lon_lid"/>
</dbReference>
<proteinExistence type="inferred from homology"/>
<dbReference type="FunFam" id="3.30.230.10:FF:000015">
    <property type="entry name" value="Lon protease homolog, mitochondrial"/>
    <property type="match status" value="1"/>
</dbReference>
<evidence type="ECO:0000259" key="15">
    <source>
        <dbReference type="PROSITE" id="PS51787"/>
    </source>
</evidence>
<keyword evidence="13" id="KW-1133">Transmembrane helix</keyword>
<keyword evidence="4 9" id="KW-0720">Serine protease</keyword>
<dbReference type="Gene3D" id="1.20.58.1480">
    <property type="match status" value="1"/>
</dbReference>
<dbReference type="InterPro" id="IPR027417">
    <property type="entry name" value="P-loop_NTPase"/>
</dbReference>
<dbReference type="Gene3D" id="3.40.50.300">
    <property type="entry name" value="P-loop containing nucleotide triphosphate hydrolases"/>
    <property type="match status" value="1"/>
</dbReference>
<dbReference type="InterPro" id="IPR008268">
    <property type="entry name" value="Peptidase_S16_AS"/>
</dbReference>
<feature type="region of interest" description="Disordered" evidence="12">
    <location>
        <begin position="261"/>
        <end position="292"/>
    </location>
</feature>
<dbReference type="PRINTS" id="PR00830">
    <property type="entry name" value="ENDOLAPTASE"/>
</dbReference>
<evidence type="ECO:0000256" key="2">
    <source>
        <dbReference type="ARBA" id="ARBA00022741"/>
    </source>
</evidence>
<dbReference type="FunFam" id="1.10.8.60:FF:000043">
    <property type="entry name" value="Lon protease homolog, mitochondrial"/>
    <property type="match status" value="1"/>
</dbReference>
<comment type="similarity">
    <text evidence="9 10">Belongs to the peptidase S16 family.</text>
</comment>
<dbReference type="CDD" id="cd19500">
    <property type="entry name" value="RecA-like_Lon"/>
    <property type="match status" value="1"/>
</dbReference>
<dbReference type="EMBL" id="JYDU01000053">
    <property type="protein sequence ID" value="KRX95694.1"/>
    <property type="molecule type" value="Genomic_DNA"/>
</dbReference>
<evidence type="ECO:0000313" key="16">
    <source>
        <dbReference type="EMBL" id="KRX95694.1"/>
    </source>
</evidence>
<keyword evidence="13" id="KW-0812">Transmembrane</keyword>
<dbReference type="InterPro" id="IPR003593">
    <property type="entry name" value="AAA+_ATPase"/>
</dbReference>
<dbReference type="PROSITE" id="PS51787">
    <property type="entry name" value="LON_N"/>
    <property type="match status" value="1"/>
</dbReference>
<evidence type="ECO:0000256" key="13">
    <source>
        <dbReference type="SAM" id="Phobius"/>
    </source>
</evidence>
<dbReference type="SUPFAM" id="SSF52540">
    <property type="entry name" value="P-loop containing nucleoside triphosphate hydrolases"/>
    <property type="match status" value="1"/>
</dbReference>
<evidence type="ECO:0000256" key="1">
    <source>
        <dbReference type="ARBA" id="ARBA00022670"/>
    </source>
</evidence>
<evidence type="ECO:0000256" key="12">
    <source>
        <dbReference type="SAM" id="MobiDB-lite"/>
    </source>
</evidence>
<dbReference type="Gene3D" id="2.30.130.40">
    <property type="entry name" value="LON domain-like"/>
    <property type="match status" value="1"/>
</dbReference>
<keyword evidence="2 10" id="KW-0547">Nucleotide-binding</keyword>
<feature type="domain" description="Lon N-terminal" evidence="15">
    <location>
        <begin position="159"/>
        <end position="395"/>
    </location>
</feature>
<dbReference type="InterPro" id="IPR027065">
    <property type="entry name" value="Lon_Prtase"/>
</dbReference>
<dbReference type="AlphaFoldDB" id="A0A0V0Y5I1"/>
<dbReference type="InterPro" id="IPR020568">
    <property type="entry name" value="Ribosomal_Su5_D2-typ_SF"/>
</dbReference>
<dbReference type="FunFam" id="1.20.5.5270:FF:000001">
    <property type="entry name" value="Lon protease homolog, mitochondrial"/>
    <property type="match status" value="1"/>
</dbReference>
<feature type="compositionally biased region" description="Basic and acidic residues" evidence="12">
    <location>
        <begin position="281"/>
        <end position="292"/>
    </location>
</feature>
<keyword evidence="8" id="KW-0496">Mitochondrion</keyword>
<feature type="domain" description="Lon proteolytic" evidence="14">
    <location>
        <begin position="814"/>
        <end position="1001"/>
    </location>
</feature>
<comment type="caution">
    <text evidence="16">The sequence shown here is derived from an EMBL/GenBank/DDBJ whole genome shotgun (WGS) entry which is preliminary data.</text>
</comment>
<dbReference type="PANTHER" id="PTHR43718">
    <property type="entry name" value="LON PROTEASE"/>
    <property type="match status" value="1"/>
</dbReference>
<dbReference type="SMART" id="SM00464">
    <property type="entry name" value="LON"/>
    <property type="match status" value="1"/>
</dbReference>
<dbReference type="Gene3D" id="1.20.5.5270">
    <property type="match status" value="1"/>
</dbReference>
<dbReference type="Gene3D" id="3.30.230.10">
    <property type="match status" value="1"/>
</dbReference>
<dbReference type="GO" id="GO:0004176">
    <property type="term" value="F:ATP-dependent peptidase activity"/>
    <property type="evidence" value="ECO:0007669"/>
    <property type="project" value="UniProtKB-UniRule"/>
</dbReference>
<dbReference type="STRING" id="6337.A0A0V0Y5I1"/>
<dbReference type="GO" id="GO:0007005">
    <property type="term" value="P:mitochondrion organization"/>
    <property type="evidence" value="ECO:0007669"/>
    <property type="project" value="TreeGrafter"/>
</dbReference>
<dbReference type="SUPFAM" id="SSF54211">
    <property type="entry name" value="Ribosomal protein S5 domain 2-like"/>
    <property type="match status" value="1"/>
</dbReference>
<dbReference type="PROSITE" id="PS51786">
    <property type="entry name" value="LON_PROTEOLYTIC"/>
    <property type="match status" value="1"/>
</dbReference>
<dbReference type="Pfam" id="PF05362">
    <property type="entry name" value="Lon_C"/>
    <property type="match status" value="1"/>
</dbReference>
<keyword evidence="5 10" id="KW-0067">ATP-binding</keyword>
<dbReference type="PANTHER" id="PTHR43718:SF2">
    <property type="entry name" value="LON PROTEASE HOMOLOG, MITOCHONDRIAL"/>
    <property type="match status" value="1"/>
</dbReference>